<proteinExistence type="predicted"/>
<feature type="transmembrane region" description="Helical" evidence="1">
    <location>
        <begin position="32"/>
        <end position="53"/>
    </location>
</feature>
<evidence type="ECO:0000256" key="1">
    <source>
        <dbReference type="SAM" id="Phobius"/>
    </source>
</evidence>
<feature type="transmembrane region" description="Helical" evidence="1">
    <location>
        <begin position="133"/>
        <end position="152"/>
    </location>
</feature>
<accession>A0AAD2TKD7</accession>
<sequence length="163" mass="19305">MPYFIDTTMSTLIYYHLGFCFMRNKWYGMKVSPIYSLFLLIIAIVFIVLFPSYVDLKSNNFPLHLLLLSMVFIMNFYWFINSYFNSRKLKLIPLDKILIWCGINSLALLGLHILFVDTFWIVRNKLHLVNYSWTILEFALIVAICYFATTLIKRYIPSVLGRS</sequence>
<dbReference type="Proteomes" id="UP000006262">
    <property type="component" value="Unassembled WGS sequence"/>
</dbReference>
<dbReference type="EMBL" id="AGZN01000051">
    <property type="protein sequence ID" value="EKN18194.1"/>
    <property type="molecule type" value="Genomic_DNA"/>
</dbReference>
<protein>
    <submittedName>
        <fullName evidence="2">Uncharacterized protein</fullName>
    </submittedName>
</protein>
<dbReference type="AlphaFoldDB" id="A0AAD2TKD7"/>
<organism evidence="2 3">
    <name type="scientific">Parabacteroides distasonis CL09T03C24</name>
    <dbReference type="NCBI Taxonomy" id="999417"/>
    <lineage>
        <taxon>Bacteria</taxon>
        <taxon>Pseudomonadati</taxon>
        <taxon>Bacteroidota</taxon>
        <taxon>Bacteroidia</taxon>
        <taxon>Bacteroidales</taxon>
        <taxon>Tannerellaceae</taxon>
        <taxon>Parabacteroides</taxon>
    </lineage>
</organism>
<keyword evidence="1" id="KW-0812">Transmembrane</keyword>
<evidence type="ECO:0000313" key="2">
    <source>
        <dbReference type="EMBL" id="EKN18194.1"/>
    </source>
</evidence>
<gene>
    <name evidence="2" type="ORF">HMPREF1059_04449</name>
</gene>
<keyword evidence="1" id="KW-0472">Membrane</keyword>
<keyword evidence="1" id="KW-1133">Transmembrane helix</keyword>
<feature type="transmembrane region" description="Helical" evidence="1">
    <location>
        <begin position="97"/>
        <end position="121"/>
    </location>
</feature>
<reference evidence="2 3" key="1">
    <citation type="submission" date="2012-02" db="EMBL/GenBank/DDBJ databases">
        <title>The Genome Sequence of Parabacteroides distasonis CL09T03C24.</title>
        <authorList>
            <consortium name="The Broad Institute Genome Sequencing Platform"/>
            <person name="Earl A."/>
            <person name="Ward D."/>
            <person name="Feldgarden M."/>
            <person name="Gevers D."/>
            <person name="Zitomersky N.L."/>
            <person name="Coyne M.J."/>
            <person name="Comstock L.E."/>
            <person name="Young S.K."/>
            <person name="Zeng Q."/>
            <person name="Gargeya S."/>
            <person name="Fitzgerald M."/>
            <person name="Haas B."/>
            <person name="Abouelleil A."/>
            <person name="Alvarado L."/>
            <person name="Arachchi H.M."/>
            <person name="Berlin A."/>
            <person name="Chapman S.B."/>
            <person name="Gearin G."/>
            <person name="Goldberg J."/>
            <person name="Griggs A."/>
            <person name="Gujja S."/>
            <person name="Hansen M."/>
            <person name="Heiman D."/>
            <person name="Howarth C."/>
            <person name="Larimer J."/>
            <person name="Lui A."/>
            <person name="MacDonald P.J.P."/>
            <person name="McCowen C."/>
            <person name="Montmayeur A."/>
            <person name="Murphy C."/>
            <person name="Neiman D."/>
            <person name="Pearson M."/>
            <person name="Priest M."/>
            <person name="Roberts A."/>
            <person name="Saif S."/>
            <person name="Shea T."/>
            <person name="Sisk P."/>
            <person name="Stolte C."/>
            <person name="Sykes S."/>
            <person name="Wortman J."/>
            <person name="Nusbaum C."/>
            <person name="Birren B."/>
        </authorList>
    </citation>
    <scope>NUCLEOTIDE SEQUENCE [LARGE SCALE GENOMIC DNA]</scope>
    <source>
        <strain evidence="2 3">CL09T03C24</strain>
    </source>
</reference>
<evidence type="ECO:0000313" key="3">
    <source>
        <dbReference type="Proteomes" id="UP000006262"/>
    </source>
</evidence>
<name>A0AAD2TKD7_PARDI</name>
<comment type="caution">
    <text evidence="2">The sequence shown here is derived from an EMBL/GenBank/DDBJ whole genome shotgun (WGS) entry which is preliminary data.</text>
</comment>
<feature type="transmembrane region" description="Helical" evidence="1">
    <location>
        <begin position="65"/>
        <end position="85"/>
    </location>
</feature>